<feature type="compositionally biased region" description="Low complexity" evidence="1">
    <location>
        <begin position="110"/>
        <end position="120"/>
    </location>
</feature>
<feature type="compositionally biased region" description="Acidic residues" evidence="1">
    <location>
        <begin position="123"/>
        <end position="134"/>
    </location>
</feature>
<reference evidence="2" key="1">
    <citation type="submission" date="2021-01" db="EMBL/GenBank/DDBJ databases">
        <title>A chromosome-scale assembly of European eel, Anguilla anguilla.</title>
        <authorList>
            <person name="Henkel C."/>
            <person name="Jong-Raadsen S.A."/>
            <person name="Dufour S."/>
            <person name="Weltzien F.-A."/>
            <person name="Palstra A.P."/>
            <person name="Pelster B."/>
            <person name="Spaink H.P."/>
            <person name="Van Den Thillart G.E."/>
            <person name="Jansen H."/>
            <person name="Zahm M."/>
            <person name="Klopp C."/>
            <person name="Cedric C."/>
            <person name="Louis A."/>
            <person name="Berthelot C."/>
            <person name="Parey E."/>
            <person name="Roest Crollius H."/>
            <person name="Montfort J."/>
            <person name="Robinson-Rechavi M."/>
            <person name="Bucao C."/>
            <person name="Bouchez O."/>
            <person name="Gislard M."/>
            <person name="Lluch J."/>
            <person name="Milhes M."/>
            <person name="Lampietro C."/>
            <person name="Lopez Roques C."/>
            <person name="Donnadieu C."/>
            <person name="Braasch I."/>
            <person name="Desvignes T."/>
            <person name="Postlethwait J."/>
            <person name="Bobe J."/>
            <person name="Guiguen Y."/>
            <person name="Dirks R."/>
        </authorList>
    </citation>
    <scope>NUCLEOTIDE SEQUENCE</scope>
    <source>
        <strain evidence="2">Tag_6206</strain>
        <tissue evidence="2">Liver</tissue>
    </source>
</reference>
<evidence type="ECO:0000313" key="3">
    <source>
        <dbReference type="Proteomes" id="UP001044222"/>
    </source>
</evidence>
<feature type="compositionally biased region" description="Polar residues" evidence="1">
    <location>
        <begin position="72"/>
        <end position="81"/>
    </location>
</feature>
<sequence>MADPLRRTLLAKLRGKKSKKGTTAGGCGVAANGGREALIENVHSSITATRELRVSAFSETRSPLNTITVSKKRNWLQQSSGKDGLPTTGAVEDHGQAAGSPGPPPRAAGRRPPTGAQPRAVDPAEENDADDEGEIWYNPIPEDEEPELDPHGGARAAAGPPAPERAPPEEEQRQGL</sequence>
<keyword evidence="3" id="KW-1185">Reference proteome</keyword>
<dbReference type="Proteomes" id="UP001044222">
    <property type="component" value="Unassembled WGS sequence"/>
</dbReference>
<accession>A0A9D3MLQ2</accession>
<evidence type="ECO:0000313" key="2">
    <source>
        <dbReference type="EMBL" id="KAG5850053.1"/>
    </source>
</evidence>
<feature type="compositionally biased region" description="Basic and acidic residues" evidence="1">
    <location>
        <begin position="166"/>
        <end position="176"/>
    </location>
</feature>
<organism evidence="2 3">
    <name type="scientific">Anguilla anguilla</name>
    <name type="common">European freshwater eel</name>
    <name type="synonym">Muraena anguilla</name>
    <dbReference type="NCBI Taxonomy" id="7936"/>
    <lineage>
        <taxon>Eukaryota</taxon>
        <taxon>Metazoa</taxon>
        <taxon>Chordata</taxon>
        <taxon>Craniata</taxon>
        <taxon>Vertebrata</taxon>
        <taxon>Euteleostomi</taxon>
        <taxon>Actinopterygii</taxon>
        <taxon>Neopterygii</taxon>
        <taxon>Teleostei</taxon>
        <taxon>Anguilliformes</taxon>
        <taxon>Anguillidae</taxon>
        <taxon>Anguilla</taxon>
    </lineage>
</organism>
<dbReference type="AlphaFoldDB" id="A0A9D3MLQ2"/>
<proteinExistence type="predicted"/>
<gene>
    <name evidence="2" type="ORF">ANANG_G00078170</name>
</gene>
<name>A0A9D3MLQ2_ANGAN</name>
<evidence type="ECO:0000256" key="1">
    <source>
        <dbReference type="SAM" id="MobiDB-lite"/>
    </source>
</evidence>
<protein>
    <submittedName>
        <fullName evidence="2">Uncharacterized protein</fullName>
    </submittedName>
</protein>
<comment type="caution">
    <text evidence="2">The sequence shown here is derived from an EMBL/GenBank/DDBJ whole genome shotgun (WGS) entry which is preliminary data.</text>
</comment>
<feature type="region of interest" description="Disordered" evidence="1">
    <location>
        <begin position="72"/>
        <end position="176"/>
    </location>
</feature>
<dbReference type="EMBL" id="JAFIRN010000004">
    <property type="protein sequence ID" value="KAG5850053.1"/>
    <property type="molecule type" value="Genomic_DNA"/>
</dbReference>